<sequence>IIVQSPVEHVTIVTDNDKAGEKLRAEVERYLYGKVGLAHGYITEGKDANELLTAKGRAELKAVYERAEDVKGRRLKLPKRVSFSLTGDT</sequence>
<proteinExistence type="predicted"/>
<dbReference type="SUPFAM" id="SSF56731">
    <property type="entry name" value="DNA primase core"/>
    <property type="match status" value="1"/>
</dbReference>
<reference evidence="1" key="1">
    <citation type="submission" date="2022-12" db="EMBL/GenBank/DDBJ databases">
        <title>Draft Genome Sequences of Bacillus licheniformis and Bacillus paralicheniformis strains isolated from Irish skim milk powders.</title>
        <authorList>
            <person name="Lourenco A."/>
            <person name="Li F."/>
            <person name="Geraldine D."/>
            <person name="Tobin J.T."/>
            <person name="Butler F."/>
            <person name="Jordan K."/>
            <person name="Obrien T."/>
        </authorList>
    </citation>
    <scope>NUCLEOTIDE SEQUENCE</scope>
    <source>
        <strain evidence="1">3370</strain>
    </source>
</reference>
<accession>A0AAW6KJ27</accession>
<evidence type="ECO:0000313" key="1">
    <source>
        <dbReference type="EMBL" id="MDE1454611.1"/>
    </source>
</evidence>
<name>A0AAW6KJ27_9BACI</name>
<dbReference type="AlphaFoldDB" id="A0AAW6KJ27"/>
<organism evidence="1 2">
    <name type="scientific">Bacillus paralicheniformis</name>
    <dbReference type="NCBI Taxonomy" id="1648923"/>
    <lineage>
        <taxon>Bacteria</taxon>
        <taxon>Bacillati</taxon>
        <taxon>Bacillota</taxon>
        <taxon>Bacilli</taxon>
        <taxon>Bacillales</taxon>
        <taxon>Bacillaceae</taxon>
        <taxon>Bacillus</taxon>
    </lineage>
</organism>
<comment type="caution">
    <text evidence="1">The sequence shown here is derived from an EMBL/GenBank/DDBJ whole genome shotgun (WGS) entry which is preliminary data.</text>
</comment>
<gene>
    <name evidence="1" type="ORF">PVN32_20910</name>
</gene>
<dbReference type="Proteomes" id="UP001216709">
    <property type="component" value="Unassembled WGS sequence"/>
</dbReference>
<dbReference type="EMBL" id="JARAFO010000155">
    <property type="protein sequence ID" value="MDE1454611.1"/>
    <property type="molecule type" value="Genomic_DNA"/>
</dbReference>
<dbReference type="Gene3D" id="3.40.1360.10">
    <property type="match status" value="1"/>
</dbReference>
<protein>
    <submittedName>
        <fullName evidence="1">DNA primase</fullName>
    </submittedName>
</protein>
<evidence type="ECO:0000313" key="2">
    <source>
        <dbReference type="Proteomes" id="UP001216709"/>
    </source>
</evidence>
<feature type="non-terminal residue" evidence="1">
    <location>
        <position position="1"/>
    </location>
</feature>